<dbReference type="EMBL" id="DVFK01000009">
    <property type="protein sequence ID" value="HIQ66995.1"/>
    <property type="molecule type" value="Genomic_DNA"/>
</dbReference>
<dbReference type="InterPro" id="IPR029052">
    <property type="entry name" value="Metallo-depent_PP-like"/>
</dbReference>
<dbReference type="AlphaFoldDB" id="A0A9D1CL57"/>
<dbReference type="InterPro" id="IPR004843">
    <property type="entry name" value="Calcineurin-like_PHP"/>
</dbReference>
<comment type="caution">
    <text evidence="2">The sequence shown here is derived from an EMBL/GenBank/DDBJ whole genome shotgun (WGS) entry which is preliminary data.</text>
</comment>
<name>A0A9D1CL57_9FIRM</name>
<dbReference type="Pfam" id="PF00149">
    <property type="entry name" value="Metallophos"/>
    <property type="match status" value="1"/>
</dbReference>
<dbReference type="SUPFAM" id="SSF56300">
    <property type="entry name" value="Metallo-dependent phosphatases"/>
    <property type="match status" value="1"/>
</dbReference>
<evidence type="ECO:0000259" key="1">
    <source>
        <dbReference type="Pfam" id="PF00149"/>
    </source>
</evidence>
<reference evidence="2" key="1">
    <citation type="submission" date="2020-10" db="EMBL/GenBank/DDBJ databases">
        <authorList>
            <person name="Gilroy R."/>
        </authorList>
    </citation>
    <scope>NUCLEOTIDE SEQUENCE</scope>
    <source>
        <strain evidence="2">13361</strain>
    </source>
</reference>
<feature type="domain" description="Calcineurin-like phosphoesterase" evidence="1">
    <location>
        <begin position="1"/>
        <end position="230"/>
    </location>
</feature>
<evidence type="ECO:0000313" key="2">
    <source>
        <dbReference type="EMBL" id="HIQ66995.1"/>
    </source>
</evidence>
<dbReference type="CDD" id="cd00838">
    <property type="entry name" value="MPP_superfamily"/>
    <property type="match status" value="1"/>
</dbReference>
<protein>
    <submittedName>
        <fullName evidence="2">Metallophosphoesterase</fullName>
    </submittedName>
</protein>
<organism evidence="2 3">
    <name type="scientific">Candidatus Faecousia excrementigallinarum</name>
    <dbReference type="NCBI Taxonomy" id="2840806"/>
    <lineage>
        <taxon>Bacteria</taxon>
        <taxon>Bacillati</taxon>
        <taxon>Bacillota</taxon>
        <taxon>Clostridia</taxon>
        <taxon>Eubacteriales</taxon>
        <taxon>Oscillospiraceae</taxon>
        <taxon>Faecousia</taxon>
    </lineage>
</organism>
<dbReference type="Gene3D" id="3.60.21.10">
    <property type="match status" value="1"/>
</dbReference>
<dbReference type="Proteomes" id="UP000886796">
    <property type="component" value="Unassembled WGS sequence"/>
</dbReference>
<dbReference type="GO" id="GO:0016787">
    <property type="term" value="F:hydrolase activity"/>
    <property type="evidence" value="ECO:0007669"/>
    <property type="project" value="InterPro"/>
</dbReference>
<gene>
    <name evidence="2" type="ORF">IAB74_00595</name>
</gene>
<evidence type="ECO:0000313" key="3">
    <source>
        <dbReference type="Proteomes" id="UP000886796"/>
    </source>
</evidence>
<reference evidence="2" key="2">
    <citation type="journal article" date="2021" name="PeerJ">
        <title>Extensive microbial diversity within the chicken gut microbiome revealed by metagenomics and culture.</title>
        <authorList>
            <person name="Gilroy R."/>
            <person name="Ravi A."/>
            <person name="Getino M."/>
            <person name="Pursley I."/>
            <person name="Horton D.L."/>
            <person name="Alikhan N.F."/>
            <person name="Baker D."/>
            <person name="Gharbi K."/>
            <person name="Hall N."/>
            <person name="Watson M."/>
            <person name="Adriaenssens E.M."/>
            <person name="Foster-Nyarko E."/>
            <person name="Jarju S."/>
            <person name="Secka A."/>
            <person name="Antonio M."/>
            <person name="Oren A."/>
            <person name="Chaudhuri R.R."/>
            <person name="La Ragione R."/>
            <person name="Hildebrand F."/>
            <person name="Pallen M.J."/>
        </authorList>
    </citation>
    <scope>NUCLEOTIDE SEQUENCE</scope>
    <source>
        <strain evidence="2">13361</strain>
    </source>
</reference>
<accession>A0A9D1CL57</accession>
<proteinExistence type="predicted"/>
<sequence length="249" mass="29324">MMIYATGDTHGNFQRFAPEHFPEQAQMTRDDFMIICGDFGGVWEGGKKDARSLDRLENLPFTTLFVSGNHENFDLLGKYPVEEWNGGKIQRIRPHVIHLMRGQVFDLQGYSFFTMGGARSHDIDDGILNPNAPDFEEQYWALRRMGARFRVNHHSWWKQELPSKSEYEEARCNLERIHYEVDYVITHCAPSSIVDILGNGGYVHDHLTDFLEEIRERAKFHYWLFGHYHDNRIIDNRFVLLWEQMVQVV</sequence>